<comment type="caution">
    <text evidence="2">The sequence shown here is derived from an EMBL/GenBank/DDBJ whole genome shotgun (WGS) entry which is preliminary data.</text>
</comment>
<dbReference type="RefSeq" id="WP_155401346.1">
    <property type="nucleotide sequence ID" value="NZ_AUXW01000090.1"/>
</dbReference>
<accession>A0A0F6AGH9</accession>
<sequence length="56" mass="6506">MKYSKVTHMPNQSLGHIPEQETAESKQTYQQEVADMLSSKEQEKDQTTEQFILGYN</sequence>
<dbReference type="PATRIC" id="fig|1129367.4.peg.1102"/>
<dbReference type="EMBL" id="AUXW01000090">
    <property type="protein sequence ID" value="KKE84896.1"/>
    <property type="molecule type" value="Genomic_DNA"/>
</dbReference>
<evidence type="ECO:0000313" key="2">
    <source>
        <dbReference type="EMBL" id="KKE84896.1"/>
    </source>
</evidence>
<evidence type="ECO:0000313" key="3">
    <source>
        <dbReference type="Proteomes" id="UP000033434"/>
    </source>
</evidence>
<name>A0A0F6AGH9_9GAMM</name>
<reference evidence="2 3" key="1">
    <citation type="journal article" date="2015" name="BMC Genomics">
        <title>Genome mining reveals unlocked bioactive potential of marine Gram-negative bacteria.</title>
        <authorList>
            <person name="Machado H."/>
            <person name="Sonnenschein E.C."/>
            <person name="Melchiorsen J."/>
            <person name="Gram L."/>
        </authorList>
    </citation>
    <scope>NUCLEOTIDE SEQUENCE [LARGE SCALE GENOMIC DNA]</scope>
    <source>
        <strain evidence="2 3">S4054</strain>
    </source>
</reference>
<dbReference type="Proteomes" id="UP000033434">
    <property type="component" value="Unassembled WGS sequence"/>
</dbReference>
<protein>
    <submittedName>
        <fullName evidence="2">Uncharacterized protein</fullName>
    </submittedName>
</protein>
<dbReference type="AlphaFoldDB" id="A0A0F6AGH9"/>
<feature type="region of interest" description="Disordered" evidence="1">
    <location>
        <begin position="1"/>
        <end position="56"/>
    </location>
</feature>
<proteinExistence type="predicted"/>
<organism evidence="2 3">
    <name type="scientific">Pseudoalteromonas luteoviolacea S4054</name>
    <dbReference type="NCBI Taxonomy" id="1129367"/>
    <lineage>
        <taxon>Bacteria</taxon>
        <taxon>Pseudomonadati</taxon>
        <taxon>Pseudomonadota</taxon>
        <taxon>Gammaproteobacteria</taxon>
        <taxon>Alteromonadales</taxon>
        <taxon>Pseudoalteromonadaceae</taxon>
        <taxon>Pseudoalteromonas</taxon>
    </lineage>
</organism>
<evidence type="ECO:0000256" key="1">
    <source>
        <dbReference type="SAM" id="MobiDB-lite"/>
    </source>
</evidence>
<gene>
    <name evidence="2" type="ORF">N479_07300</name>
</gene>
<feature type="compositionally biased region" description="Basic and acidic residues" evidence="1">
    <location>
        <begin position="38"/>
        <end position="47"/>
    </location>
</feature>